<evidence type="ECO:0000259" key="3">
    <source>
        <dbReference type="Pfam" id="PF02579"/>
    </source>
</evidence>
<organism evidence="4 5">
    <name type="scientific">Roseospirillum parvum</name>
    <dbReference type="NCBI Taxonomy" id="83401"/>
    <lineage>
        <taxon>Bacteria</taxon>
        <taxon>Pseudomonadati</taxon>
        <taxon>Pseudomonadota</taxon>
        <taxon>Alphaproteobacteria</taxon>
        <taxon>Rhodospirillales</taxon>
        <taxon>Rhodospirillaceae</taxon>
        <taxon>Roseospirillum</taxon>
    </lineage>
</organism>
<dbReference type="SUPFAM" id="SSF53146">
    <property type="entry name" value="Nitrogenase accessory factor-like"/>
    <property type="match status" value="1"/>
</dbReference>
<dbReference type="InterPro" id="IPR034169">
    <property type="entry name" value="NifX-like"/>
</dbReference>
<dbReference type="Gene3D" id="3.30.420.130">
    <property type="entry name" value="Dinitrogenase iron-molybdenum cofactor biosynthesis domain"/>
    <property type="match status" value="1"/>
</dbReference>
<dbReference type="EMBL" id="FNCV01000022">
    <property type="protein sequence ID" value="SDH91256.1"/>
    <property type="molecule type" value="Genomic_DNA"/>
</dbReference>
<gene>
    <name evidence="4" type="ORF">SAMN05421742_1225</name>
</gene>
<reference evidence="5" key="1">
    <citation type="submission" date="2016-10" db="EMBL/GenBank/DDBJ databases">
        <authorList>
            <person name="Varghese N."/>
            <person name="Submissions S."/>
        </authorList>
    </citation>
    <scope>NUCLEOTIDE SEQUENCE [LARGE SCALE GENOMIC DNA]</scope>
    <source>
        <strain evidence="5">930I</strain>
    </source>
</reference>
<dbReference type="PANTHER" id="PTHR33937:SF1">
    <property type="entry name" value="IRON-MOLIBDENUM COFACTOR PROCESSING PROTEIN"/>
    <property type="match status" value="1"/>
</dbReference>
<proteinExistence type="inferred from homology"/>
<keyword evidence="2" id="KW-0535">Nitrogen fixation</keyword>
<dbReference type="InterPro" id="IPR003731">
    <property type="entry name" value="Di-Nase_FeMo-co_biosynth"/>
</dbReference>
<dbReference type="GO" id="GO:0009399">
    <property type="term" value="P:nitrogen fixation"/>
    <property type="evidence" value="ECO:0007669"/>
    <property type="project" value="InterPro"/>
</dbReference>
<dbReference type="NCBIfam" id="TIGR02663">
    <property type="entry name" value="nifX"/>
    <property type="match status" value="1"/>
</dbReference>
<keyword evidence="5" id="KW-1185">Reference proteome</keyword>
<dbReference type="STRING" id="83401.SAMN05421742_1225"/>
<dbReference type="Pfam" id="PF02579">
    <property type="entry name" value="Nitro_FeMo-Co"/>
    <property type="match status" value="1"/>
</dbReference>
<dbReference type="AlphaFoldDB" id="A0A1G8GAB5"/>
<name>A0A1G8GAB5_9PROT</name>
<evidence type="ECO:0000313" key="4">
    <source>
        <dbReference type="EMBL" id="SDH91256.1"/>
    </source>
</evidence>
<dbReference type="GO" id="GO:0051540">
    <property type="term" value="F:metal cluster binding"/>
    <property type="evidence" value="ECO:0007669"/>
    <property type="project" value="InterPro"/>
</dbReference>
<dbReference type="CDD" id="cd00853">
    <property type="entry name" value="NifX"/>
    <property type="match status" value="1"/>
</dbReference>
<comment type="similarity">
    <text evidence="1">Belongs to the NifX/NifY family.</text>
</comment>
<dbReference type="InterPro" id="IPR036105">
    <property type="entry name" value="DiNase_FeMo-co_biosyn_sf"/>
</dbReference>
<protein>
    <submittedName>
        <fullName evidence="4">Nitrogen fixation protein NifX</fullName>
    </submittedName>
</protein>
<sequence length="162" mass="17212">MAARRLSVVDTDPAPAAAPGPRLRVALATQDMRAVNAHFAGARTLAIYDVGLEDATLIEAVQFADPSPEDGRHDDSAGRLEARIAALEGCALLFVRAIGGPAAAKVIKARVHPMKVADDTPVDEVLARVQTMMKGTPPPWLRKILAVDAPDSDRPAFLDDDE</sequence>
<dbReference type="InterPro" id="IPR013480">
    <property type="entry name" value="NifX"/>
</dbReference>
<accession>A0A1G8GAB5</accession>
<dbReference type="Proteomes" id="UP000217076">
    <property type="component" value="Unassembled WGS sequence"/>
</dbReference>
<feature type="domain" description="Dinitrogenase iron-molybdenum cofactor biosynthesis" evidence="3">
    <location>
        <begin position="34"/>
        <end position="130"/>
    </location>
</feature>
<dbReference type="InterPro" id="IPR051840">
    <property type="entry name" value="NifX/NifY_domain"/>
</dbReference>
<dbReference type="RefSeq" id="WP_218119577.1">
    <property type="nucleotide sequence ID" value="NZ_FNCV01000022.1"/>
</dbReference>
<evidence type="ECO:0000313" key="5">
    <source>
        <dbReference type="Proteomes" id="UP000217076"/>
    </source>
</evidence>
<evidence type="ECO:0000256" key="2">
    <source>
        <dbReference type="ARBA" id="ARBA00023231"/>
    </source>
</evidence>
<evidence type="ECO:0000256" key="1">
    <source>
        <dbReference type="ARBA" id="ARBA00010285"/>
    </source>
</evidence>
<dbReference type="PANTHER" id="PTHR33937">
    <property type="entry name" value="IRON-MOLYBDENUM PROTEIN-RELATED-RELATED"/>
    <property type="match status" value="1"/>
</dbReference>